<dbReference type="Pfam" id="PF00089">
    <property type="entry name" value="Trypsin"/>
    <property type="match status" value="1"/>
</dbReference>
<dbReference type="InterPro" id="IPR050966">
    <property type="entry name" value="Glutamyl_endopeptidase"/>
</dbReference>
<dbReference type="GO" id="GO:0006508">
    <property type="term" value="P:proteolysis"/>
    <property type="evidence" value="ECO:0007669"/>
    <property type="project" value="InterPro"/>
</dbReference>
<dbReference type="Proteomes" id="UP000076584">
    <property type="component" value="Unassembled WGS sequence"/>
</dbReference>
<dbReference type="GO" id="GO:0004252">
    <property type="term" value="F:serine-type endopeptidase activity"/>
    <property type="evidence" value="ECO:0007669"/>
    <property type="project" value="InterPro"/>
</dbReference>
<dbReference type="Gene3D" id="2.40.10.10">
    <property type="entry name" value="Trypsin-like serine proteases"/>
    <property type="match status" value="2"/>
</dbReference>
<dbReference type="InterPro" id="IPR001254">
    <property type="entry name" value="Trypsin_dom"/>
</dbReference>
<gene>
    <name evidence="4" type="ORF">CI238_03653</name>
</gene>
<proteinExistence type="predicted"/>
<feature type="domain" description="Peptidase S1" evidence="3">
    <location>
        <begin position="92"/>
        <end position="309"/>
    </location>
</feature>
<organism evidence="4 5">
    <name type="scientific">Colletotrichum incanum</name>
    <name type="common">Soybean anthracnose fungus</name>
    <dbReference type="NCBI Taxonomy" id="1573173"/>
    <lineage>
        <taxon>Eukaryota</taxon>
        <taxon>Fungi</taxon>
        <taxon>Dikarya</taxon>
        <taxon>Ascomycota</taxon>
        <taxon>Pezizomycotina</taxon>
        <taxon>Sordariomycetes</taxon>
        <taxon>Hypocreomycetidae</taxon>
        <taxon>Glomerellales</taxon>
        <taxon>Glomerellaceae</taxon>
        <taxon>Colletotrichum</taxon>
        <taxon>Colletotrichum spaethianum species complex</taxon>
    </lineage>
</organism>
<evidence type="ECO:0000313" key="4">
    <source>
        <dbReference type="EMBL" id="KZL76657.1"/>
    </source>
</evidence>
<evidence type="ECO:0000259" key="3">
    <source>
        <dbReference type="PROSITE" id="PS50240"/>
    </source>
</evidence>
<evidence type="ECO:0000313" key="5">
    <source>
        <dbReference type="Proteomes" id="UP000076584"/>
    </source>
</evidence>
<comment type="caution">
    <text evidence="4">The sequence shown here is derived from an EMBL/GenBank/DDBJ whole genome shotgun (WGS) entry which is preliminary data.</text>
</comment>
<protein>
    <submittedName>
        <fullName evidence="4">Glutamyl endopeptidase</fullName>
    </submittedName>
</protein>
<feature type="signal peptide" evidence="2">
    <location>
        <begin position="1"/>
        <end position="21"/>
    </location>
</feature>
<dbReference type="InterPro" id="IPR009003">
    <property type="entry name" value="Peptidase_S1_PA"/>
</dbReference>
<accession>A0A166XJ94</accession>
<dbReference type="SUPFAM" id="SSF50494">
    <property type="entry name" value="Trypsin-like serine proteases"/>
    <property type="match status" value="1"/>
</dbReference>
<sequence length="309" mass="33334">MVRLNLVAASVALSFGSVAFAAPTAEEPIVPAPIDFEQLIGFDPDFVSSAKKHKVAQVIPEIITLSLSGQDSNFTDFPPSETGPAEPAKRAILGGVDNRVQWPNRDYPYRAMGRIQFSDGLWCSGALIGSRHVVTARHCIPAEGVGARFQPAFYDNEVLGGYDVTVIFRPNYGQEGWCANAFDWAIFVLGEKAGQVNGWLGLKTVNPDNQLNKAMFFHYGYPQDKGGGRQPYRQEAITASAATYCDRGSPVVVDADVIGGQSGGPFWINENGERYLYGVVVGGSDDYTVVAGGPSLLEGYGILLKDYPN</sequence>
<feature type="chain" id="PRO_5007882377" evidence="2">
    <location>
        <begin position="22"/>
        <end position="309"/>
    </location>
</feature>
<evidence type="ECO:0000256" key="2">
    <source>
        <dbReference type="SAM" id="SignalP"/>
    </source>
</evidence>
<dbReference type="PANTHER" id="PTHR15462">
    <property type="entry name" value="SERINE PROTEASE"/>
    <property type="match status" value="1"/>
</dbReference>
<dbReference type="EMBL" id="LFIW01002278">
    <property type="protein sequence ID" value="KZL76657.1"/>
    <property type="molecule type" value="Genomic_DNA"/>
</dbReference>
<evidence type="ECO:0000256" key="1">
    <source>
        <dbReference type="ARBA" id="ARBA00022729"/>
    </source>
</evidence>
<name>A0A166XJ94_COLIC</name>
<dbReference type="InterPro" id="IPR043504">
    <property type="entry name" value="Peptidase_S1_PA_chymotrypsin"/>
</dbReference>
<dbReference type="PANTHER" id="PTHR15462:SF8">
    <property type="entry name" value="SERINE PROTEASE"/>
    <property type="match status" value="1"/>
</dbReference>
<keyword evidence="1 2" id="KW-0732">Signal</keyword>
<reference evidence="4 5" key="1">
    <citation type="submission" date="2015-06" db="EMBL/GenBank/DDBJ databases">
        <title>Survival trade-offs in plant roots during colonization by closely related pathogenic and mutualistic fungi.</title>
        <authorList>
            <person name="Hacquard S."/>
            <person name="Kracher B."/>
            <person name="Hiruma K."/>
            <person name="Weinman A."/>
            <person name="Muench P."/>
            <person name="Garrido Oter R."/>
            <person name="Ver Loren van Themaat E."/>
            <person name="Dallerey J.-F."/>
            <person name="Damm U."/>
            <person name="Henrissat B."/>
            <person name="Lespinet O."/>
            <person name="Thon M."/>
            <person name="Kemen E."/>
            <person name="McHardy A.C."/>
            <person name="Schulze-Lefert P."/>
            <person name="O'Connell R.J."/>
        </authorList>
    </citation>
    <scope>NUCLEOTIDE SEQUENCE [LARGE SCALE GENOMIC DNA]</scope>
    <source>
        <strain evidence="4 5">MAFF 238704</strain>
    </source>
</reference>
<dbReference type="AlphaFoldDB" id="A0A166XJ94"/>
<keyword evidence="5" id="KW-1185">Reference proteome</keyword>
<dbReference type="PROSITE" id="PS50240">
    <property type="entry name" value="TRYPSIN_DOM"/>
    <property type="match status" value="1"/>
</dbReference>